<keyword evidence="5" id="KW-1185">Reference proteome</keyword>
<reference evidence="4" key="1">
    <citation type="submission" date="2020-08" db="EMBL/GenBank/DDBJ databases">
        <title>Multicomponent nature underlies the extraordinary mechanical properties of spider dragline silk.</title>
        <authorList>
            <person name="Kono N."/>
            <person name="Nakamura H."/>
            <person name="Mori M."/>
            <person name="Yoshida Y."/>
            <person name="Ohtoshi R."/>
            <person name="Malay A.D."/>
            <person name="Moran D.A.P."/>
            <person name="Tomita M."/>
            <person name="Numata K."/>
            <person name="Arakawa K."/>
        </authorList>
    </citation>
    <scope>NUCLEOTIDE SEQUENCE</scope>
</reference>
<dbReference type="GO" id="GO:0000387">
    <property type="term" value="P:spliceosomal snRNP assembly"/>
    <property type="evidence" value="ECO:0007669"/>
    <property type="project" value="TreeGrafter"/>
</dbReference>
<dbReference type="GO" id="GO:0030620">
    <property type="term" value="F:U2 snRNA binding"/>
    <property type="evidence" value="ECO:0007669"/>
    <property type="project" value="TreeGrafter"/>
</dbReference>
<feature type="domain" description="Coilin tudor" evidence="3">
    <location>
        <begin position="681"/>
        <end position="735"/>
    </location>
</feature>
<protein>
    <submittedName>
        <fullName evidence="4">Coilin_N domain-containing protein</fullName>
    </submittedName>
</protein>
<proteinExistence type="predicted"/>
<evidence type="ECO:0000259" key="3">
    <source>
        <dbReference type="Pfam" id="PF23086"/>
    </source>
</evidence>
<dbReference type="EMBL" id="BMAW01046195">
    <property type="protein sequence ID" value="GFS54110.1"/>
    <property type="molecule type" value="Genomic_DNA"/>
</dbReference>
<sequence>MQLRSFKDEKFLAKMQAFKDEEGLLRIRTKLVDSNEKEDFKFPVLLPANDVVVKLIREEHKKAMHAGSYILLARLRENFWIIKAKKVLLDFCKLNFKSLKLVWMNISPSQVTTIKDFKNLILKKFLLKNDLQLYIHNGLLLEDECITILRENDTVRLEYIAPPCLNWNNSSILNKNTSNISSSKITQKNNMDKEKFSKNRKRKKVSSDIITMENNEQKKSKEKMYKLSPKISVVENNITENPSLIQHVNECAKNETHSFVVSSKSKIKRHKFYKREKKSKHCHNESVSESNPCIAPKNEEIILGEEIITISEEDKMSLHSCEPMVETGTVENRHNVVSDYCEVIQETHPLSQNNSFTECCRNEFVEVNQNNQENFEKQDQQNKFEVNQNNQENFVKQDKQNKFGNFNADCILSVTTNNSRLIQGSNCKKRKRKRTRKKFYNNSFSNDVFMLTKSGNSDVLLTQKPEYINADSADIPNQVIKYSDPNENNMRNSNKYFSGTNTMNSELSRIVPLHKFYTDVSTPAVQRCTSRESNIISYRNKVPEMLSKTSDLESDESGNSFKPNITSTSSKNTQPTCNRQKKVDIHSSEDCSANQDVSLSNCETLSPIAQNYSSSNFLESIKSPTLVLNEGCSENQAVSLSNCKTSNCNARNNSPTSDFFKNIKSPTLDFNRDFRNWDSKYNYSECTPLNSFPVIGTQIAFKILELDANYSPVISHYREGIVTAVNPRTDELEIELILPEVKQGKTGKFENLYQDELPSCEVVKKMTLLWSSLIEPVRLCLEH</sequence>
<accession>A0A8X6MI32</accession>
<feature type="region of interest" description="Disordered" evidence="1">
    <location>
        <begin position="548"/>
        <end position="578"/>
    </location>
</feature>
<name>A0A8X6MI32_NEPPI</name>
<comment type="caution">
    <text evidence="4">The sequence shown here is derived from an EMBL/GenBank/DDBJ whole genome shotgun (WGS) entry which is preliminary data.</text>
</comment>
<dbReference type="InterPro" id="IPR031722">
    <property type="entry name" value="Coilin_N"/>
</dbReference>
<organism evidence="4 5">
    <name type="scientific">Nephila pilipes</name>
    <name type="common">Giant wood spider</name>
    <name type="synonym">Nephila maculata</name>
    <dbReference type="NCBI Taxonomy" id="299642"/>
    <lineage>
        <taxon>Eukaryota</taxon>
        <taxon>Metazoa</taxon>
        <taxon>Ecdysozoa</taxon>
        <taxon>Arthropoda</taxon>
        <taxon>Chelicerata</taxon>
        <taxon>Arachnida</taxon>
        <taxon>Araneae</taxon>
        <taxon>Araneomorphae</taxon>
        <taxon>Entelegynae</taxon>
        <taxon>Araneoidea</taxon>
        <taxon>Nephilidae</taxon>
        <taxon>Nephila</taxon>
    </lineage>
</organism>
<evidence type="ECO:0000259" key="2">
    <source>
        <dbReference type="Pfam" id="PF15862"/>
    </source>
</evidence>
<dbReference type="GO" id="GO:0030619">
    <property type="term" value="F:U1 snRNA binding"/>
    <property type="evidence" value="ECO:0007669"/>
    <property type="project" value="TreeGrafter"/>
</dbReference>
<dbReference type="Pfam" id="PF15862">
    <property type="entry name" value="Coilin_N"/>
    <property type="match status" value="1"/>
</dbReference>
<dbReference type="Pfam" id="PF23086">
    <property type="entry name" value="Tudor_Coilin"/>
    <property type="match status" value="1"/>
</dbReference>
<dbReference type="Proteomes" id="UP000887013">
    <property type="component" value="Unassembled WGS sequence"/>
</dbReference>
<gene>
    <name evidence="4" type="primary">AVEN_23715_1</name>
    <name evidence="4" type="ORF">NPIL_651511</name>
</gene>
<dbReference type="OrthoDB" id="74813at2759"/>
<dbReference type="InterPro" id="IPR056398">
    <property type="entry name" value="Tudor_Coilin"/>
</dbReference>
<dbReference type="GO" id="GO:0015030">
    <property type="term" value="C:Cajal body"/>
    <property type="evidence" value="ECO:0007669"/>
    <property type="project" value="TreeGrafter"/>
</dbReference>
<feature type="domain" description="Coilin N-terminal" evidence="2">
    <location>
        <begin position="98"/>
        <end position="224"/>
    </location>
</feature>
<evidence type="ECO:0000313" key="4">
    <source>
        <dbReference type="EMBL" id="GFS54110.1"/>
    </source>
</evidence>
<dbReference type="PANTHER" id="PTHR15197:SF0">
    <property type="entry name" value="COILIN"/>
    <property type="match status" value="1"/>
</dbReference>
<dbReference type="AlphaFoldDB" id="A0A8X6MI32"/>
<dbReference type="InterPro" id="IPR024822">
    <property type="entry name" value="Coilin"/>
</dbReference>
<evidence type="ECO:0000313" key="5">
    <source>
        <dbReference type="Proteomes" id="UP000887013"/>
    </source>
</evidence>
<feature type="compositionally biased region" description="Polar residues" evidence="1">
    <location>
        <begin position="557"/>
        <end position="578"/>
    </location>
</feature>
<dbReference type="PANTHER" id="PTHR15197">
    <property type="entry name" value="COILIN P80"/>
    <property type="match status" value="1"/>
</dbReference>
<evidence type="ECO:0000256" key="1">
    <source>
        <dbReference type="SAM" id="MobiDB-lite"/>
    </source>
</evidence>